<evidence type="ECO:0000259" key="4">
    <source>
        <dbReference type="Pfam" id="PF25390"/>
    </source>
</evidence>
<dbReference type="Gene3D" id="2.130.10.30">
    <property type="entry name" value="Regulator of chromosome condensation 1/beta-lactamase-inhibitor protein II"/>
    <property type="match status" value="2"/>
</dbReference>
<dbReference type="OrthoDB" id="8068875at2759"/>
<feature type="compositionally biased region" description="Basic and acidic residues" evidence="3">
    <location>
        <begin position="1249"/>
        <end position="1258"/>
    </location>
</feature>
<dbReference type="PROSITE" id="PS00626">
    <property type="entry name" value="RCC1_2"/>
    <property type="match status" value="2"/>
</dbReference>
<feature type="region of interest" description="Disordered" evidence="3">
    <location>
        <begin position="539"/>
        <end position="559"/>
    </location>
</feature>
<dbReference type="PANTHER" id="PTHR22870">
    <property type="entry name" value="REGULATOR OF CHROMOSOME CONDENSATION"/>
    <property type="match status" value="1"/>
</dbReference>
<feature type="region of interest" description="Disordered" evidence="3">
    <location>
        <begin position="701"/>
        <end position="726"/>
    </location>
</feature>
<dbReference type="EMBL" id="BRXZ01001504">
    <property type="protein sequence ID" value="GMH72846.1"/>
    <property type="molecule type" value="Genomic_DNA"/>
</dbReference>
<dbReference type="Proteomes" id="UP001165082">
    <property type="component" value="Unassembled WGS sequence"/>
</dbReference>
<sequence>MDVKITPFLHQLSIALPLDPRPCEKAQGSKTNQREVWSCGQNSYGELAHGDIQNRKSHGQVHFLDSMDVIQVAAGNEHTAVLTRSGKIYTAGYNDNGQCGQGHQQRVPELTLITQLPQGKKATQVHAYNGCEHTMIVTDDGKLYSFGYNYRGQLGHGTTVSELVPRPVKGLEGKRVRLVSCSYYHTVVTTDSDEAYSFGRNDFGQLGHGDNTDKKFPQSIDDLKGRRIVSLGCGQYHTALVTSGGNVMACGKNDYGQLGVEKGEAHKRMTQVSGALDNERISSLKCGYYHTLVLGEKGKVFGFGRNDYGQLGLGNEMQVQGGAQPNSQRVLGPQLIEALEGKNITKIAAGCYHSVFASSNGMIYVCGRNNHGQLGTGDITERHIPYPIDIFLGKRVAQIASGFYHTIILTGLDDEAQGVKGANSEDLAAPFSSEKVLGMPCLAWDTQSNAMALPLNATKGPDMLDSSAAASDGMLASSLPAGMLNQEQVHAASLIPAAAPVKPPLDEISHPSVASDFSTSAAPYADVCSEVTLPTNAPTNQDLAASATSPHGSSLFSDDGSVRQDKAALFVLAHMERLARPLFTGVGGSVGICAKVGSKVVSANEDGNDKVRYVVDVCPSTFWLLHKLISAMHGGGSGGGLGTVTTQATYTQLLDENRGFMILSCLRILKANLGRLVKMGSLAGKIRDAMCANDSTFGPRFSEDSIRPAGQAEGAPSLKEKERRDAEDMGADDIADLVLALRAIHSLLVSVVESPTLIGLDATALQKEAAEVLVMGIELFYPNQGEIISLLDKLMGCPLWEGRNREESGEESEEDDLIGKMHELDVEDEEDVSSIDKGRMLSSPPAGLEAARYFLLDPLLDRMASDDMVIYLVPNTHLFEIDIQDATISPDLPSGEGLKSLMSMLVKEVGGGASKDHGEKVVKLLMALLKHVMHWAGQENADFGLLDSSSAEALEAAAVKGKSSSNVLDIAFEEATKSKLAEASSCLIEFTTLTLITAIETLTSVTSLSTARWGSGKVEAKDIERLNEGVVGKIVPGMVLGLVGFAGRRGFAQRLLPLVSKLLQRLDKLVNIVAQDSRSSTGSHQNTSAEAKGMAWLDQCTKTTATLCGRLACTLLSGPESGTNSSTELESEISRKFEGIVFKNGIRIGLTNVLERYKVLFHKGTARSSSSELFAGAEDHLSSALCSLRRNHALTDLSYTLVSRQASNPPGLKLRVEKLERAVWDAVLEQGGNRAAAEAYGSRRATTPRYDRTSDRTPKSIQDTFNEVAMFTKWVWQLRSKIKATEDSEEKVKERVENMFKAAEITVGVVGMFAGEKGRSLPMTGWIRPGVSRARVRWRRAVNLVICAIRWSKLGGKTADESTPFKPFQGKKKEIERERHEVFHILKEMILKDVNKVVGWSSLRIVQVSASRHASCQQRILGIKGFENLFNSLTHLPSLCILMQCVNEGIRAPRGGHRSAGPEISLTSGVQ</sequence>
<evidence type="ECO:0000256" key="3">
    <source>
        <dbReference type="SAM" id="MobiDB-lite"/>
    </source>
</evidence>
<dbReference type="InterPro" id="IPR051210">
    <property type="entry name" value="Ub_ligase/GEF_domain"/>
</dbReference>
<feature type="repeat" description="RCC1" evidence="2">
    <location>
        <begin position="361"/>
        <end position="412"/>
    </location>
</feature>
<evidence type="ECO:0000256" key="2">
    <source>
        <dbReference type="PROSITE-ProRule" id="PRU00235"/>
    </source>
</evidence>
<comment type="caution">
    <text evidence="5">The sequence shown here is derived from an EMBL/GenBank/DDBJ whole genome shotgun (WGS) entry which is preliminary data.</text>
</comment>
<proteinExistence type="predicted"/>
<name>A0A9W7AHB9_9STRA</name>
<dbReference type="Pfam" id="PF25390">
    <property type="entry name" value="WD40_RLD"/>
    <property type="match status" value="1"/>
</dbReference>
<dbReference type="SUPFAM" id="SSF50985">
    <property type="entry name" value="RCC1/BLIP-II"/>
    <property type="match status" value="2"/>
</dbReference>
<keyword evidence="6" id="KW-1185">Reference proteome</keyword>
<feature type="repeat" description="RCC1" evidence="2">
    <location>
        <begin position="193"/>
        <end position="244"/>
    </location>
</feature>
<accession>A0A9W7AHB9</accession>
<evidence type="ECO:0000313" key="5">
    <source>
        <dbReference type="EMBL" id="GMH72846.1"/>
    </source>
</evidence>
<dbReference type="InterPro" id="IPR000408">
    <property type="entry name" value="Reg_chr_condens"/>
</dbReference>
<protein>
    <recommendedName>
        <fullName evidence="4">RCC1-like domain-containing protein</fullName>
    </recommendedName>
</protein>
<feature type="compositionally biased region" description="Polar residues" evidence="3">
    <location>
        <begin position="539"/>
        <end position="556"/>
    </location>
</feature>
<feature type="repeat" description="RCC1" evidence="2">
    <location>
        <begin position="86"/>
        <end position="140"/>
    </location>
</feature>
<feature type="repeat" description="RCC1" evidence="2">
    <location>
        <begin position="245"/>
        <end position="297"/>
    </location>
</feature>
<dbReference type="InterPro" id="IPR058923">
    <property type="entry name" value="RCC1-like_dom"/>
</dbReference>
<organism evidence="5 6">
    <name type="scientific">Triparma retinervis</name>
    <dbReference type="NCBI Taxonomy" id="2557542"/>
    <lineage>
        <taxon>Eukaryota</taxon>
        <taxon>Sar</taxon>
        <taxon>Stramenopiles</taxon>
        <taxon>Ochrophyta</taxon>
        <taxon>Bolidophyceae</taxon>
        <taxon>Parmales</taxon>
        <taxon>Triparmaceae</taxon>
        <taxon>Triparma</taxon>
    </lineage>
</organism>
<dbReference type="PRINTS" id="PR00633">
    <property type="entry name" value="RCCNDNSATION"/>
</dbReference>
<dbReference type="PROSITE" id="PS50012">
    <property type="entry name" value="RCC1_3"/>
    <property type="match status" value="7"/>
</dbReference>
<evidence type="ECO:0000313" key="6">
    <source>
        <dbReference type="Proteomes" id="UP001165082"/>
    </source>
</evidence>
<dbReference type="PANTHER" id="PTHR22870:SF466">
    <property type="entry name" value="ANKYRIN REPEAT-CONTAINING PROTEIN"/>
    <property type="match status" value="1"/>
</dbReference>
<feature type="repeat" description="RCC1" evidence="2">
    <location>
        <begin position="34"/>
        <end position="85"/>
    </location>
</feature>
<feature type="repeat" description="RCC1" evidence="2">
    <location>
        <begin position="141"/>
        <end position="192"/>
    </location>
</feature>
<feature type="region of interest" description="Disordered" evidence="3">
    <location>
        <begin position="1237"/>
        <end position="1258"/>
    </location>
</feature>
<dbReference type="InterPro" id="IPR009091">
    <property type="entry name" value="RCC1/BLIP-II"/>
</dbReference>
<feature type="repeat" description="RCC1" evidence="2">
    <location>
        <begin position="298"/>
        <end position="360"/>
    </location>
</feature>
<evidence type="ECO:0000256" key="1">
    <source>
        <dbReference type="ARBA" id="ARBA00022737"/>
    </source>
</evidence>
<keyword evidence="1" id="KW-0677">Repeat</keyword>
<feature type="non-terminal residue" evidence="5">
    <location>
        <position position="1"/>
    </location>
</feature>
<reference evidence="5" key="1">
    <citation type="submission" date="2022-07" db="EMBL/GenBank/DDBJ databases">
        <title>Genome analysis of Parmales, a sister group of diatoms, reveals the evolutionary specialization of diatoms from phago-mixotrophs to photoautotrophs.</title>
        <authorList>
            <person name="Ban H."/>
            <person name="Sato S."/>
            <person name="Yoshikawa S."/>
            <person name="Kazumasa Y."/>
            <person name="Nakamura Y."/>
            <person name="Ichinomiya M."/>
            <person name="Saitoh K."/>
            <person name="Sato N."/>
            <person name="Blanc-Mathieu R."/>
            <person name="Endo H."/>
            <person name="Kuwata A."/>
            <person name="Ogata H."/>
        </authorList>
    </citation>
    <scope>NUCLEOTIDE SEQUENCE</scope>
</reference>
<gene>
    <name evidence="5" type="ORF">TrRE_jg12260</name>
</gene>
<feature type="domain" description="RCC1-like" evidence="4">
    <location>
        <begin position="35"/>
        <end position="408"/>
    </location>
</feature>